<dbReference type="Gene3D" id="3.30.559.30">
    <property type="entry name" value="Nonribosomal peptide synthetase, condensation domain"/>
    <property type="match status" value="3"/>
</dbReference>
<feature type="domain" description="Condensation" evidence="2">
    <location>
        <begin position="448"/>
        <end position="696"/>
    </location>
</feature>
<dbReference type="GO" id="GO:0016874">
    <property type="term" value="F:ligase activity"/>
    <property type="evidence" value="ECO:0007669"/>
    <property type="project" value="UniProtKB-KW"/>
</dbReference>
<evidence type="ECO:0000259" key="2">
    <source>
        <dbReference type="Pfam" id="PF00668"/>
    </source>
</evidence>
<reference evidence="7 8" key="2">
    <citation type="submission" date="2024-06" db="EMBL/GenBank/DDBJ databases">
        <authorList>
            <person name="Steensen K."/>
            <person name="Seneca J."/>
            <person name="Bartlau N."/>
            <person name="Yu A.X."/>
            <person name="Polz M.F."/>
        </authorList>
    </citation>
    <scope>NUCLEOTIDE SEQUENCE [LARGE SCALE GENOMIC DNA]</scope>
    <source>
        <strain evidence="7 8">5S240</strain>
    </source>
</reference>
<evidence type="ECO:0000313" key="8">
    <source>
        <dbReference type="Proteomes" id="UP001569177"/>
    </source>
</evidence>
<dbReference type="EMBL" id="KP795680">
    <property type="protein sequence ID" value="AKN40105.1"/>
    <property type="molecule type" value="Genomic_DNA"/>
</dbReference>
<dbReference type="PANTHER" id="PTHR45527:SF10">
    <property type="entry name" value="PYOCHELIN SYNTHASE PCHF"/>
    <property type="match status" value="1"/>
</dbReference>
<dbReference type="RefSeq" id="WP_017055795.1">
    <property type="nucleotide sequence ID" value="NZ_JBGONX010000031.1"/>
</dbReference>
<feature type="domain" description="Condensation" evidence="2">
    <location>
        <begin position="3"/>
        <end position="427"/>
    </location>
</feature>
<sequence>MSELTPMQAACWFGRKDNGQLGNVASHLYTEFDGGNINIDKLNSALVSLYQRHEMLRLKVNHLGDSSIIDIPNHTLLEIDDFTHLSPENLAKALIEKRQNWAHQMLDLTQGQVARFSVSLLPDNAFRLHIDSDMIAIDPDSCRILIEDLAMLYDSEASEVKNNLTFFSWHEMAKIDPILKSQRKSDRAWWKSQLDNIAPSPSLPLSEPNVNKVESQHYSAWLDAEQRTALITLARQNNLTPANLMLGLFARALGKATGDETFRINVPTFWRPPIIEGTESLVGDFVNFVVLSVDMKESKTLLEFCHAVADKMGLLLSHSRYDGVSMMRDLSLHHGSAQLAPVVFTSAIDLPSGELFSRRVHKHFGKMNWTISQGSHVALDSQVVSIDGGIMINWDVRQEALPKEWTSAMFEHFVALTKSVLSTPDLLLVPLDNLQPKLVCLSHLASELTAMQRAYLLGRTTQMPLGGVAMQETLEHRGTLSVSSIRRRLSTMVVKYPCLRTFIDSKALKLHVSQCPQVNLTHVDLRHLEKDKAEEELARFRYTYSHNVFDLDQPLWNVTTFSLSETETYVFSRFDALILDARSIASLLVELFEGLVPYIPSVDFESDHEHVQSTRIKDEKYWLNKLSTVEKSMCFPWHKPLESIPHSRYQRQSLKIDKETVKKLVRIAGKEGLYKNTLMMSAAMEALSSHVCNGQLCVAVPVLPMTSANYASQSSFIVTQWNAYQYDFLQRAKTLQVDTLEGLDHLAFSGVDLARVLFDRCGPAPTLPIVITNGLSWPVLNDDAPMILQRGLTQTPQVAMDIRFVASAGGSIMFSVDYASEAVTDDLVKTILDRIDMIFEHMVETSQYVVQSHKPLPIGRSRVIGLADRDPSENWNIDLTKRKIFDIYCQVIGKEKNNSGSDSLPFSQLGLKPSHLKQISIDLNKELQVDLPVMQLIRCRNADDVKDLALQQVVDF</sequence>
<dbReference type="Pfam" id="PF00668">
    <property type="entry name" value="Condensation"/>
    <property type="match status" value="2"/>
</dbReference>
<dbReference type="GO" id="GO:0005737">
    <property type="term" value="C:cytoplasm"/>
    <property type="evidence" value="ECO:0007669"/>
    <property type="project" value="TreeGrafter"/>
</dbReference>
<gene>
    <name evidence="7" type="ORF">ACED24_18515</name>
</gene>
<dbReference type="GO" id="GO:0031177">
    <property type="term" value="F:phosphopantetheine binding"/>
    <property type="evidence" value="ECO:0007669"/>
    <property type="project" value="TreeGrafter"/>
</dbReference>
<keyword evidence="1" id="KW-0436">Ligase</keyword>
<evidence type="ECO:0000313" key="7">
    <source>
        <dbReference type="EMBL" id="MEZ8092056.1"/>
    </source>
</evidence>
<dbReference type="Proteomes" id="UP001569177">
    <property type="component" value="Unassembled WGS sequence"/>
</dbReference>
<dbReference type="GO" id="GO:0043041">
    <property type="term" value="P:amino acid activation for nonribosomal peptide biosynthetic process"/>
    <property type="evidence" value="ECO:0007669"/>
    <property type="project" value="TreeGrafter"/>
</dbReference>
<dbReference type="InterPro" id="IPR023213">
    <property type="entry name" value="CAT-like_dom_sf"/>
</dbReference>
<dbReference type="CDD" id="cd19535">
    <property type="entry name" value="Cyc_NRPS"/>
    <property type="match status" value="1"/>
</dbReference>
<proteinExistence type="predicted"/>
<dbReference type="PANTHER" id="PTHR45527">
    <property type="entry name" value="NONRIBOSOMAL PEPTIDE SYNTHETASE"/>
    <property type="match status" value="1"/>
</dbReference>
<dbReference type="EMBL" id="JBGOOJ010000024">
    <property type="protein sequence ID" value="MEZ8092056.1"/>
    <property type="molecule type" value="Genomic_DNA"/>
</dbReference>
<name>A0A0H3ZR40_9VIBR</name>
<evidence type="ECO:0000256" key="1">
    <source>
        <dbReference type="ARBA" id="ARBA00022598"/>
    </source>
</evidence>
<dbReference type="InterPro" id="IPR057737">
    <property type="entry name" value="Condensation_MtbB-like"/>
</dbReference>
<dbReference type="InterPro" id="IPR001242">
    <property type="entry name" value="Condensation_dom"/>
</dbReference>
<dbReference type="AlphaFoldDB" id="A0A0H3ZR40"/>
<dbReference type="EMBL" id="KP795533">
    <property type="protein sequence ID" value="AKN37369.1"/>
    <property type="molecule type" value="Genomic_DNA"/>
</dbReference>
<accession>A0A0H3ZR40</accession>
<keyword evidence="8" id="KW-1185">Reference proteome</keyword>
<organism evidence="5">
    <name type="scientific">Vibrio kanaloae</name>
    <dbReference type="NCBI Taxonomy" id="170673"/>
    <lineage>
        <taxon>Bacteria</taxon>
        <taxon>Pseudomonadati</taxon>
        <taxon>Pseudomonadota</taxon>
        <taxon>Gammaproteobacteria</taxon>
        <taxon>Vibrionales</taxon>
        <taxon>Vibrionaceae</taxon>
        <taxon>Vibrio</taxon>
    </lineage>
</organism>
<dbReference type="SUPFAM" id="SSF52777">
    <property type="entry name" value="CoA-dependent acyltransferases"/>
    <property type="match status" value="4"/>
</dbReference>
<evidence type="ECO:0000313" key="6">
    <source>
        <dbReference type="EMBL" id="AKN40105.1"/>
    </source>
</evidence>
<reference evidence="5" key="1">
    <citation type="journal article" date="2015" name="MBio">
        <title>Eco-Evolutionary Dynamics of Episomes among Ecologically Cohesive Bacterial Populations.</title>
        <authorList>
            <person name="Xue H."/>
            <person name="Cordero O.X."/>
            <person name="Camas F.M."/>
            <person name="Trimble W."/>
            <person name="Meyer F."/>
            <person name="Guglielmini J."/>
            <person name="Rocha E.P."/>
            <person name="Polz M.F."/>
        </authorList>
    </citation>
    <scope>NUCLEOTIDE SEQUENCE</scope>
    <source>
        <strain evidence="4">1S_120</strain>
        <strain evidence="6">5S_149</strain>
        <strain evidence="3">5S_239</strain>
        <strain evidence="5">5S_240</strain>
    </source>
</reference>
<dbReference type="EMBL" id="KP795618">
    <property type="protein sequence ID" value="AKN38863.1"/>
    <property type="molecule type" value="Genomic_DNA"/>
</dbReference>
<evidence type="ECO:0000313" key="3">
    <source>
        <dbReference type="EMBL" id="AKN36292.1"/>
    </source>
</evidence>
<evidence type="ECO:0000313" key="5">
    <source>
        <dbReference type="EMBL" id="AKN38863.1"/>
    </source>
</evidence>
<dbReference type="Gene3D" id="3.30.559.10">
    <property type="entry name" value="Chloramphenicol acetyltransferase-like domain"/>
    <property type="match status" value="2"/>
</dbReference>
<evidence type="ECO:0000313" key="4">
    <source>
        <dbReference type="EMBL" id="AKN37369.1"/>
    </source>
</evidence>
<dbReference type="GO" id="GO:0044550">
    <property type="term" value="P:secondary metabolite biosynthetic process"/>
    <property type="evidence" value="ECO:0007669"/>
    <property type="project" value="TreeGrafter"/>
</dbReference>
<dbReference type="EMBL" id="KP795484">
    <property type="protein sequence ID" value="AKN36292.1"/>
    <property type="molecule type" value="Genomic_DNA"/>
</dbReference>
<dbReference type="GO" id="GO:0000036">
    <property type="term" value="F:acyl carrier activity"/>
    <property type="evidence" value="ECO:0007669"/>
    <property type="project" value="TreeGrafter"/>
</dbReference>
<protein>
    <submittedName>
        <fullName evidence="7">Condensation domain-containing protein</fullName>
    </submittedName>
    <submittedName>
        <fullName evidence="5">Non-ribosomal peptide synthetase module, siderophore biosynthesis</fullName>
    </submittedName>
</protein>